<comment type="caution">
    <text evidence="3">The sequence shown here is derived from an EMBL/GenBank/DDBJ whole genome shotgun (WGS) entry which is preliminary data.</text>
</comment>
<feature type="chain" id="PRO_5029677058" evidence="2">
    <location>
        <begin position="30"/>
        <end position="155"/>
    </location>
</feature>
<dbReference type="OrthoDB" id="6282593at2759"/>
<proteinExistence type="predicted"/>
<gene>
    <name evidence="3" type="ORF">DGYR_LOCUS6198</name>
</gene>
<dbReference type="Gene3D" id="1.20.140.150">
    <property type="match status" value="1"/>
</dbReference>
<feature type="signal peptide" evidence="2">
    <location>
        <begin position="1"/>
        <end position="29"/>
    </location>
</feature>
<dbReference type="PANTHER" id="PTHR21284">
    <property type="entry name" value="EG:80H7.2 PROTEIN"/>
    <property type="match status" value="1"/>
</dbReference>
<dbReference type="Proteomes" id="UP000549394">
    <property type="component" value="Unassembled WGS sequence"/>
</dbReference>
<dbReference type="PANTHER" id="PTHR21284:SF12">
    <property type="entry name" value="EG:80H7.2 PROTEIN"/>
    <property type="match status" value="1"/>
</dbReference>
<evidence type="ECO:0000256" key="1">
    <source>
        <dbReference type="SAM" id="Phobius"/>
    </source>
</evidence>
<dbReference type="EMBL" id="CAJFCJ010000007">
    <property type="protein sequence ID" value="CAD5117696.1"/>
    <property type="molecule type" value="Genomic_DNA"/>
</dbReference>
<protein>
    <submittedName>
        <fullName evidence="3">DgyrCDS6447</fullName>
    </submittedName>
</protein>
<dbReference type="AlphaFoldDB" id="A0A7I8VNS4"/>
<reference evidence="3 4" key="1">
    <citation type="submission" date="2020-08" db="EMBL/GenBank/DDBJ databases">
        <authorList>
            <person name="Hejnol A."/>
        </authorList>
    </citation>
    <scope>NUCLEOTIDE SEQUENCE [LARGE SCALE GENOMIC DNA]</scope>
</reference>
<feature type="transmembrane region" description="Helical" evidence="1">
    <location>
        <begin position="124"/>
        <end position="145"/>
    </location>
</feature>
<feature type="transmembrane region" description="Helical" evidence="1">
    <location>
        <begin position="77"/>
        <end position="99"/>
    </location>
</feature>
<name>A0A7I8VNS4_9ANNE</name>
<organism evidence="3 4">
    <name type="scientific">Dimorphilus gyrociliatus</name>
    <dbReference type="NCBI Taxonomy" id="2664684"/>
    <lineage>
        <taxon>Eukaryota</taxon>
        <taxon>Metazoa</taxon>
        <taxon>Spiralia</taxon>
        <taxon>Lophotrochozoa</taxon>
        <taxon>Annelida</taxon>
        <taxon>Polychaeta</taxon>
        <taxon>Polychaeta incertae sedis</taxon>
        <taxon>Dinophilidae</taxon>
        <taxon>Dimorphilus</taxon>
    </lineage>
</organism>
<accession>A0A7I8VNS4</accession>
<keyword evidence="2" id="KW-0732">Signal</keyword>
<keyword evidence="4" id="KW-1185">Reference proteome</keyword>
<evidence type="ECO:0000256" key="2">
    <source>
        <dbReference type="SAM" id="SignalP"/>
    </source>
</evidence>
<evidence type="ECO:0000313" key="4">
    <source>
        <dbReference type="Proteomes" id="UP000549394"/>
    </source>
</evidence>
<feature type="transmembrane region" description="Helical" evidence="1">
    <location>
        <begin position="46"/>
        <end position="70"/>
    </location>
</feature>
<sequence length="155" mass="17525">MWPKVGALLTIIAFLLFLISFGAPHWAKTDPLYSTRDEHIDWHKAAQSFMTLAFFSFLLAIATIVLLVFVDTIKHRHILALIGLGVTGLFLIVGIGTWAGKYNDYFNFQEKIPFRTVQIGQLSWAFYLAVVSCVFTFGALFMVLIDMAVEKEDDD</sequence>
<keyword evidence="1" id="KW-1133">Transmembrane helix</keyword>
<evidence type="ECO:0000313" key="3">
    <source>
        <dbReference type="EMBL" id="CAD5117696.1"/>
    </source>
</evidence>
<keyword evidence="1" id="KW-0812">Transmembrane</keyword>
<keyword evidence="1" id="KW-0472">Membrane</keyword>